<dbReference type="AlphaFoldDB" id="A0A194UXH6"/>
<keyword evidence="3" id="KW-1185">Reference proteome</keyword>
<dbReference type="EMBL" id="KN714688">
    <property type="protein sequence ID" value="KUI56353.1"/>
    <property type="molecule type" value="Genomic_DNA"/>
</dbReference>
<proteinExistence type="predicted"/>
<reference evidence="3" key="1">
    <citation type="submission" date="2014-12" db="EMBL/GenBank/DDBJ databases">
        <title>Genome Sequence of Valsa Canker Pathogens Uncovers a Specific Adaption of Colonization on Woody Bark.</title>
        <authorList>
            <person name="Yin Z."/>
            <person name="Liu H."/>
            <person name="Gao X."/>
            <person name="Li Z."/>
            <person name="Song N."/>
            <person name="Ke X."/>
            <person name="Dai Q."/>
            <person name="Wu Y."/>
            <person name="Sun Y."/>
            <person name="Xu J.-R."/>
            <person name="Kang Z.K."/>
            <person name="Wang L."/>
            <person name="Huang L."/>
        </authorList>
    </citation>
    <scope>NUCLEOTIDE SEQUENCE [LARGE SCALE GENOMIC DNA]</scope>
    <source>
        <strain evidence="3">SXYL134</strain>
    </source>
</reference>
<accession>A0A194UXH6</accession>
<name>A0A194UXH6_CYTMA</name>
<organism evidence="2 3">
    <name type="scientific">Cytospora mali</name>
    <name type="common">Apple Valsa canker fungus</name>
    <name type="synonym">Valsa mali</name>
    <dbReference type="NCBI Taxonomy" id="578113"/>
    <lineage>
        <taxon>Eukaryota</taxon>
        <taxon>Fungi</taxon>
        <taxon>Dikarya</taxon>
        <taxon>Ascomycota</taxon>
        <taxon>Pezizomycotina</taxon>
        <taxon>Sordariomycetes</taxon>
        <taxon>Sordariomycetidae</taxon>
        <taxon>Diaporthales</taxon>
        <taxon>Cytosporaceae</taxon>
        <taxon>Cytospora</taxon>
    </lineage>
</organism>
<gene>
    <name evidence="2" type="ORF">VP1G_03737</name>
</gene>
<sequence length="459" mass="51126">MEEFDNDFFPSDPQFEDDTRFDVVLLDEDLDGDEQAAVLRSSFILQGSNLGGGEEQGEKVIDEDIRKHGLTVKCDLAQVIHGTFVQDGSPATLIVFQFAFVPRGNRQRFNDAEITIQFSSGDVRKMTPDGSWAMMQSETQQELSHSISPGLEAGFGASKATMGYTWQLKTSQNIKDHSTMAGFKRSLKQAGRMKKTDNTVVWGLNENPRTKSGIPSFVQTAVLLVREQADEEPLGQKFKADIMIRGEVDSHEWVKDRFTSIRKKMSGRGTKGEDIIFNPEKNRGTVDDVTNLNRVQLDTYKQLVTIRTWVDGNEKPPEQDSVPPETVQKESTDQPPPRAITETIAAPIPLDDTVTDLPAEDPAKSATQSPAASVSGEDPYRSQVETAASTLQDSAASGARDAADVDRAVSLSIHKKRQNVSYLEEQLTLVRNEKKLLAQLINLAREERRLLQEIRKMRD</sequence>
<evidence type="ECO:0000256" key="1">
    <source>
        <dbReference type="SAM" id="MobiDB-lite"/>
    </source>
</evidence>
<dbReference type="STRING" id="694573.A0A194UXH6"/>
<evidence type="ECO:0000313" key="3">
    <source>
        <dbReference type="Proteomes" id="UP000078576"/>
    </source>
</evidence>
<dbReference type="OrthoDB" id="5030973at2759"/>
<dbReference type="Proteomes" id="UP000078576">
    <property type="component" value="Unassembled WGS sequence"/>
</dbReference>
<feature type="region of interest" description="Disordered" evidence="1">
    <location>
        <begin position="310"/>
        <end position="384"/>
    </location>
</feature>
<protein>
    <submittedName>
        <fullName evidence="2">Uncharacterized protein</fullName>
    </submittedName>
</protein>
<evidence type="ECO:0000313" key="2">
    <source>
        <dbReference type="EMBL" id="KUI56353.1"/>
    </source>
</evidence>